<evidence type="ECO:0000313" key="1">
    <source>
        <dbReference type="EMBL" id="KKN75872.1"/>
    </source>
</evidence>
<protein>
    <submittedName>
        <fullName evidence="1">Uncharacterized protein</fullName>
    </submittedName>
</protein>
<name>A0A0F9TLU9_9ZZZZ</name>
<gene>
    <name evidence="1" type="ORF">LCGC14_0375800</name>
</gene>
<dbReference type="AlphaFoldDB" id="A0A0F9TLU9"/>
<sequence>MSKVNVKYKYGTNVKIKHQPSTQGIVTAIFIRGRGRAYEVSYTGNSGPTQTVCEEVELESCGTDESFGF</sequence>
<proteinExistence type="predicted"/>
<organism evidence="1">
    <name type="scientific">marine sediment metagenome</name>
    <dbReference type="NCBI Taxonomy" id="412755"/>
    <lineage>
        <taxon>unclassified sequences</taxon>
        <taxon>metagenomes</taxon>
        <taxon>ecological metagenomes</taxon>
    </lineage>
</organism>
<reference evidence="1" key="1">
    <citation type="journal article" date="2015" name="Nature">
        <title>Complex archaea that bridge the gap between prokaryotes and eukaryotes.</title>
        <authorList>
            <person name="Spang A."/>
            <person name="Saw J.H."/>
            <person name="Jorgensen S.L."/>
            <person name="Zaremba-Niedzwiedzka K."/>
            <person name="Martijn J."/>
            <person name="Lind A.E."/>
            <person name="van Eijk R."/>
            <person name="Schleper C."/>
            <person name="Guy L."/>
            <person name="Ettema T.J."/>
        </authorList>
    </citation>
    <scope>NUCLEOTIDE SEQUENCE</scope>
</reference>
<dbReference type="EMBL" id="LAZR01000302">
    <property type="protein sequence ID" value="KKN75872.1"/>
    <property type="molecule type" value="Genomic_DNA"/>
</dbReference>
<accession>A0A0F9TLU9</accession>
<comment type="caution">
    <text evidence="1">The sequence shown here is derived from an EMBL/GenBank/DDBJ whole genome shotgun (WGS) entry which is preliminary data.</text>
</comment>